<dbReference type="Pfam" id="PF02566">
    <property type="entry name" value="OsmC"/>
    <property type="match status" value="1"/>
</dbReference>
<dbReference type="EMBL" id="FNGP01000002">
    <property type="protein sequence ID" value="SDL42844.1"/>
    <property type="molecule type" value="Genomic_DNA"/>
</dbReference>
<dbReference type="InterPro" id="IPR036102">
    <property type="entry name" value="OsmC/Ohrsf"/>
</dbReference>
<gene>
    <name evidence="1" type="ORF">SAMN04488242_1551</name>
</gene>
<accession>A0A1G9K0D3</accession>
<dbReference type="NCBIfam" id="TIGR03562">
    <property type="entry name" value="osmo_induc_OsmC"/>
    <property type="match status" value="1"/>
</dbReference>
<evidence type="ECO:0000313" key="2">
    <source>
        <dbReference type="Proteomes" id="UP000199475"/>
    </source>
</evidence>
<name>A0A1G9K0D3_9ACTN</name>
<dbReference type="Proteomes" id="UP000199475">
    <property type="component" value="Unassembled WGS sequence"/>
</dbReference>
<dbReference type="InterPro" id="IPR052707">
    <property type="entry name" value="OsmC_Ohr_Peroxiredoxin"/>
</dbReference>
<dbReference type="PANTHER" id="PTHR42830">
    <property type="entry name" value="OSMOTICALLY INDUCIBLE FAMILY PROTEIN"/>
    <property type="match status" value="1"/>
</dbReference>
<proteinExistence type="predicted"/>
<dbReference type="STRING" id="686624.SAMN04488242_1551"/>
<dbReference type="AlphaFoldDB" id="A0A1G9K0D3"/>
<dbReference type="OrthoDB" id="9807532at2"/>
<evidence type="ECO:0000313" key="1">
    <source>
        <dbReference type="EMBL" id="SDL42844.1"/>
    </source>
</evidence>
<dbReference type="InterPro" id="IPR019904">
    <property type="entry name" value="Peroxiredoxin_OsmC"/>
</dbReference>
<protein>
    <submittedName>
        <fullName evidence="1">Osmotically inducible protein OsmC</fullName>
    </submittedName>
</protein>
<dbReference type="PANTHER" id="PTHR42830:SF1">
    <property type="entry name" value="OSMOTICALLY INDUCIBLE FAMILY PROTEIN"/>
    <property type="match status" value="1"/>
</dbReference>
<organism evidence="1 2">
    <name type="scientific">Tessaracoccus oleiagri</name>
    <dbReference type="NCBI Taxonomy" id="686624"/>
    <lineage>
        <taxon>Bacteria</taxon>
        <taxon>Bacillati</taxon>
        <taxon>Actinomycetota</taxon>
        <taxon>Actinomycetes</taxon>
        <taxon>Propionibacteriales</taxon>
        <taxon>Propionibacteriaceae</taxon>
        <taxon>Tessaracoccus</taxon>
    </lineage>
</organism>
<dbReference type="SUPFAM" id="SSF82784">
    <property type="entry name" value="OsmC-like"/>
    <property type="match status" value="1"/>
</dbReference>
<keyword evidence="2" id="KW-1185">Reference proteome</keyword>
<sequence>MPTPIVNSATTVWKGDLPTGSGTVNLDTSGAGSFQANWKARSEESGSSTTPEELIAAAYATCFSMQFSHELSENGTAPTQLQTNAKVTFAVGSGITKIDLAVEGQVDGLSEDDFRRIAESAKKNCPVSQALASVPEINLDAKLA</sequence>
<dbReference type="RefSeq" id="WP_093250609.1">
    <property type="nucleotide sequence ID" value="NZ_FNGP01000002.1"/>
</dbReference>
<dbReference type="GO" id="GO:0006979">
    <property type="term" value="P:response to oxidative stress"/>
    <property type="evidence" value="ECO:0007669"/>
    <property type="project" value="InterPro"/>
</dbReference>
<dbReference type="InterPro" id="IPR015946">
    <property type="entry name" value="KH_dom-like_a/b"/>
</dbReference>
<reference evidence="1 2" key="1">
    <citation type="submission" date="2016-10" db="EMBL/GenBank/DDBJ databases">
        <authorList>
            <person name="de Groot N.N."/>
        </authorList>
    </citation>
    <scope>NUCLEOTIDE SEQUENCE [LARGE SCALE GENOMIC DNA]</scope>
    <source>
        <strain evidence="1 2">CGMCC 1.9159</strain>
    </source>
</reference>
<dbReference type="Gene3D" id="3.30.300.20">
    <property type="match status" value="1"/>
</dbReference>
<dbReference type="GO" id="GO:0004601">
    <property type="term" value="F:peroxidase activity"/>
    <property type="evidence" value="ECO:0007669"/>
    <property type="project" value="InterPro"/>
</dbReference>
<dbReference type="InterPro" id="IPR003718">
    <property type="entry name" value="OsmC/Ohr_fam"/>
</dbReference>